<organism evidence="6 7">
    <name type="scientific">Paraburkholderia hospita</name>
    <dbReference type="NCBI Taxonomy" id="169430"/>
    <lineage>
        <taxon>Bacteria</taxon>
        <taxon>Pseudomonadati</taxon>
        <taxon>Pseudomonadota</taxon>
        <taxon>Betaproteobacteria</taxon>
        <taxon>Burkholderiales</taxon>
        <taxon>Burkholderiaceae</taxon>
        <taxon>Paraburkholderia</taxon>
    </lineage>
</organism>
<protein>
    <submittedName>
        <fullName evidence="6">Phospholipase</fullName>
    </submittedName>
</protein>
<dbReference type="CDD" id="cd07209">
    <property type="entry name" value="Pat_hypo_Ecoli_Z1214_like"/>
    <property type="match status" value="1"/>
</dbReference>
<keyword evidence="2 4" id="KW-0442">Lipid degradation</keyword>
<keyword evidence="3 4" id="KW-0443">Lipid metabolism</keyword>
<evidence type="ECO:0000256" key="3">
    <source>
        <dbReference type="ARBA" id="ARBA00023098"/>
    </source>
</evidence>
<sequence length="359" mass="38198">MDKLKVGLVLSGGGAKGAYQVGVMRALAELGAQVDMVAGASIGALNGAIVASAVTPQKAHAHLAQLWDRLAQASPVEFQAFGYLTMLSSAGVALAPTHALDRVLKAARLAAAALDVDLAKSLDRLENSLASDAPLKALMDEYLDPAALKAGLPLYVSLFRSQSPFDDLLRIAAAEAGVMDTPESAYVHVQSLPATEQKAALLASAAIPVIYAAKTIDGKRYSDGGIGGWRTMQGNTPAGALLDAGCNMLIVVHLSDDSPWSRRDFPQATVLEIRPQRAIARDPSLLDHRDLLGFDSTRIPSWIAQGYEDTLACAQRIMRPDAARRALRESEKILEAKQAQSISNEARLADAMARLRRDL</sequence>
<dbReference type="GO" id="GO:0016787">
    <property type="term" value="F:hydrolase activity"/>
    <property type="evidence" value="ECO:0007669"/>
    <property type="project" value="UniProtKB-UniRule"/>
</dbReference>
<reference evidence="6 7" key="1">
    <citation type="submission" date="2018-01" db="EMBL/GenBank/DDBJ databases">
        <title>Species boundaries and ecological features among Paraburkholderia terrae DSMZ17804T, P. hospita DSMZ17164T and P. caribensis DSMZ13236T.</title>
        <authorList>
            <person name="Pratama A.A."/>
        </authorList>
    </citation>
    <scope>NUCLEOTIDE SEQUENCE [LARGE SCALE GENOMIC DNA]</scope>
    <source>
        <strain evidence="6 7">DSM 17164</strain>
    </source>
</reference>
<dbReference type="GeneID" id="55535709"/>
<accession>A0AAN1JKM2</accession>
<dbReference type="Proteomes" id="UP000236649">
    <property type="component" value="Chromosome 4"/>
</dbReference>
<feature type="short sequence motif" description="GXSXG" evidence="4">
    <location>
        <begin position="39"/>
        <end position="43"/>
    </location>
</feature>
<feature type="domain" description="PNPLA" evidence="5">
    <location>
        <begin position="8"/>
        <end position="242"/>
    </location>
</feature>
<evidence type="ECO:0000256" key="2">
    <source>
        <dbReference type="ARBA" id="ARBA00022963"/>
    </source>
</evidence>
<dbReference type="GO" id="GO:0016042">
    <property type="term" value="P:lipid catabolic process"/>
    <property type="evidence" value="ECO:0007669"/>
    <property type="project" value="UniProtKB-UniRule"/>
</dbReference>
<feature type="active site" description="Nucleophile" evidence="4">
    <location>
        <position position="41"/>
    </location>
</feature>
<dbReference type="InterPro" id="IPR016035">
    <property type="entry name" value="Acyl_Trfase/lysoPLipase"/>
</dbReference>
<dbReference type="PANTHER" id="PTHR14226:SF57">
    <property type="entry name" value="BLR7027 PROTEIN"/>
    <property type="match status" value="1"/>
</dbReference>
<dbReference type="AlphaFoldDB" id="A0AAN1JKM2"/>
<feature type="short sequence motif" description="DGA/G" evidence="4">
    <location>
        <begin position="223"/>
        <end position="225"/>
    </location>
</feature>
<dbReference type="SUPFAM" id="SSF52151">
    <property type="entry name" value="FabD/lysophospholipase-like"/>
    <property type="match status" value="1"/>
</dbReference>
<evidence type="ECO:0000313" key="7">
    <source>
        <dbReference type="Proteomes" id="UP000236649"/>
    </source>
</evidence>
<dbReference type="EMBL" id="CP026108">
    <property type="protein sequence ID" value="AUT75755.1"/>
    <property type="molecule type" value="Genomic_DNA"/>
</dbReference>
<dbReference type="PROSITE" id="PS51635">
    <property type="entry name" value="PNPLA"/>
    <property type="match status" value="1"/>
</dbReference>
<dbReference type="InterPro" id="IPR050301">
    <property type="entry name" value="NTE"/>
</dbReference>
<dbReference type="RefSeq" id="WP_103154061.1">
    <property type="nucleotide sequence ID" value="NZ_CP026108.1"/>
</dbReference>
<evidence type="ECO:0000259" key="5">
    <source>
        <dbReference type="PROSITE" id="PS51635"/>
    </source>
</evidence>
<feature type="short sequence motif" description="GXGXXG" evidence="4">
    <location>
        <begin position="12"/>
        <end position="17"/>
    </location>
</feature>
<evidence type="ECO:0000256" key="4">
    <source>
        <dbReference type="PROSITE-ProRule" id="PRU01161"/>
    </source>
</evidence>
<evidence type="ECO:0000256" key="1">
    <source>
        <dbReference type="ARBA" id="ARBA00022801"/>
    </source>
</evidence>
<evidence type="ECO:0000313" key="6">
    <source>
        <dbReference type="EMBL" id="AUT75755.1"/>
    </source>
</evidence>
<dbReference type="PANTHER" id="PTHR14226">
    <property type="entry name" value="NEUROPATHY TARGET ESTERASE/SWISS CHEESE D.MELANOGASTER"/>
    <property type="match status" value="1"/>
</dbReference>
<dbReference type="KEGG" id="phs:C2L64_46365"/>
<name>A0AAN1JKM2_9BURK</name>
<proteinExistence type="predicted"/>
<dbReference type="InterPro" id="IPR002641">
    <property type="entry name" value="PNPLA_dom"/>
</dbReference>
<dbReference type="Pfam" id="PF01734">
    <property type="entry name" value="Patatin"/>
    <property type="match status" value="1"/>
</dbReference>
<keyword evidence="1 4" id="KW-0378">Hydrolase</keyword>
<gene>
    <name evidence="6" type="ORF">C2L64_46365</name>
</gene>
<feature type="active site" description="Proton acceptor" evidence="4">
    <location>
        <position position="223"/>
    </location>
</feature>
<dbReference type="Gene3D" id="3.40.1090.10">
    <property type="entry name" value="Cytosolic phospholipase A2 catalytic domain"/>
    <property type="match status" value="2"/>
</dbReference>